<dbReference type="PANTHER" id="PTHR48407:SF1">
    <property type="entry name" value="CRANIOFACIAL DEVELOPMENT PROTEIN 1"/>
    <property type="match status" value="1"/>
</dbReference>
<dbReference type="AlphaFoldDB" id="A0A915DVY4"/>
<sequence>MYRLAGGKQRVQQPVFYPPSEKKLSVLDKSNHDWQEFVQKEDIKEDLSQHNQSKDSYLDKKDFLLKADYLQFQKEKDLRKTIRK</sequence>
<accession>A0A915DVY4</accession>
<dbReference type="InterPro" id="IPR027124">
    <property type="entry name" value="Swc5/CFDP1/2"/>
</dbReference>
<keyword evidence="4" id="KW-1185">Reference proteome</keyword>
<dbReference type="Proteomes" id="UP000887574">
    <property type="component" value="Unplaced"/>
</dbReference>
<evidence type="ECO:0000313" key="4">
    <source>
        <dbReference type="Proteomes" id="UP000887574"/>
    </source>
</evidence>
<dbReference type="PROSITE" id="PS51279">
    <property type="entry name" value="BCNT_C"/>
    <property type="match status" value="1"/>
</dbReference>
<dbReference type="PANTHER" id="PTHR48407">
    <property type="entry name" value="CRANIOFACIAL DEVELOPMENT PROTEIN 1"/>
    <property type="match status" value="1"/>
</dbReference>
<evidence type="ECO:0000259" key="3">
    <source>
        <dbReference type="PROSITE" id="PS51279"/>
    </source>
</evidence>
<organism evidence="4 5">
    <name type="scientific">Ditylenchus dipsaci</name>
    <dbReference type="NCBI Taxonomy" id="166011"/>
    <lineage>
        <taxon>Eukaryota</taxon>
        <taxon>Metazoa</taxon>
        <taxon>Ecdysozoa</taxon>
        <taxon>Nematoda</taxon>
        <taxon>Chromadorea</taxon>
        <taxon>Rhabditida</taxon>
        <taxon>Tylenchina</taxon>
        <taxon>Tylenchomorpha</taxon>
        <taxon>Sphaerularioidea</taxon>
        <taxon>Anguinidae</taxon>
        <taxon>Anguininae</taxon>
        <taxon>Ditylenchus</taxon>
    </lineage>
</organism>
<evidence type="ECO:0000313" key="5">
    <source>
        <dbReference type="WBParaSite" id="jg23760"/>
    </source>
</evidence>
<name>A0A915DVY4_9BILA</name>
<dbReference type="InterPro" id="IPR011421">
    <property type="entry name" value="BCNT-C"/>
</dbReference>
<evidence type="ECO:0000256" key="1">
    <source>
        <dbReference type="ARBA" id="ARBA00019033"/>
    </source>
</evidence>
<proteinExistence type="predicted"/>
<reference evidence="5" key="1">
    <citation type="submission" date="2022-11" db="UniProtKB">
        <authorList>
            <consortium name="WormBaseParasite"/>
        </authorList>
    </citation>
    <scope>IDENTIFICATION</scope>
</reference>
<feature type="domain" description="BCNT-C" evidence="3">
    <location>
        <begin position="2"/>
        <end position="84"/>
    </location>
</feature>
<dbReference type="Pfam" id="PF07572">
    <property type="entry name" value="BCNT"/>
    <property type="match status" value="1"/>
</dbReference>
<dbReference type="WBParaSite" id="jg23760">
    <property type="protein sequence ID" value="jg23760"/>
    <property type="gene ID" value="jg23760"/>
</dbReference>
<protein>
    <recommendedName>
        <fullName evidence="1">Craniofacial development protein 1</fullName>
    </recommendedName>
    <alternativeName>
        <fullName evidence="2">Bucentaur</fullName>
    </alternativeName>
</protein>
<evidence type="ECO:0000256" key="2">
    <source>
        <dbReference type="ARBA" id="ARBA00030244"/>
    </source>
</evidence>